<evidence type="ECO:0000256" key="5">
    <source>
        <dbReference type="ARBA" id="ARBA00022692"/>
    </source>
</evidence>
<dbReference type="Gene3D" id="3.40.50.300">
    <property type="entry name" value="P-loop containing nucleotide triphosphate hydrolases"/>
    <property type="match status" value="1"/>
</dbReference>
<dbReference type="PANTHER" id="PTHR23076">
    <property type="entry name" value="METALLOPROTEASE M41 FTSH"/>
    <property type="match status" value="1"/>
</dbReference>
<evidence type="ECO:0000256" key="3">
    <source>
        <dbReference type="ARBA" id="ARBA00022475"/>
    </source>
</evidence>
<dbReference type="SUPFAM" id="SSF140990">
    <property type="entry name" value="FtsH protease domain-like"/>
    <property type="match status" value="1"/>
</dbReference>
<evidence type="ECO:0000256" key="11">
    <source>
        <dbReference type="ARBA" id="ARBA00022989"/>
    </source>
</evidence>
<comment type="similarity">
    <text evidence="2 14">In the C-terminal section; belongs to the peptidase M41 family.</text>
</comment>
<evidence type="ECO:0000313" key="19">
    <source>
        <dbReference type="Proteomes" id="UP001500238"/>
    </source>
</evidence>
<organism evidence="18 19">
    <name type="scientific">Sphingomonas insulae</name>
    <dbReference type="NCBI Taxonomy" id="424800"/>
    <lineage>
        <taxon>Bacteria</taxon>
        <taxon>Pseudomonadati</taxon>
        <taxon>Pseudomonadota</taxon>
        <taxon>Alphaproteobacteria</taxon>
        <taxon>Sphingomonadales</taxon>
        <taxon>Sphingomonadaceae</taxon>
        <taxon>Sphingomonas</taxon>
    </lineage>
</organism>
<reference evidence="18 19" key="1">
    <citation type="journal article" date="2019" name="Int. J. Syst. Evol. Microbiol.">
        <title>The Global Catalogue of Microorganisms (GCM) 10K type strain sequencing project: providing services to taxonomists for standard genome sequencing and annotation.</title>
        <authorList>
            <consortium name="The Broad Institute Genomics Platform"/>
            <consortium name="The Broad Institute Genome Sequencing Center for Infectious Disease"/>
            <person name="Wu L."/>
            <person name="Ma J."/>
        </authorList>
    </citation>
    <scope>NUCLEOTIDE SEQUENCE [LARGE SCALE GENOMIC DNA]</scope>
    <source>
        <strain evidence="18 19">JCM 14603</strain>
    </source>
</reference>
<dbReference type="PANTHER" id="PTHR23076:SF97">
    <property type="entry name" value="ATP-DEPENDENT ZINC METALLOPROTEASE YME1L1"/>
    <property type="match status" value="1"/>
</dbReference>
<dbReference type="HAMAP" id="MF_01458">
    <property type="entry name" value="FtsH"/>
    <property type="match status" value="1"/>
</dbReference>
<comment type="similarity">
    <text evidence="15">Belongs to the AAA ATPase family.</text>
</comment>
<dbReference type="Proteomes" id="UP001500238">
    <property type="component" value="Unassembled WGS sequence"/>
</dbReference>
<keyword evidence="12 14" id="KW-0482">Metalloprotease</keyword>
<evidence type="ECO:0000256" key="9">
    <source>
        <dbReference type="ARBA" id="ARBA00022833"/>
    </source>
</evidence>
<evidence type="ECO:0000256" key="13">
    <source>
        <dbReference type="ARBA" id="ARBA00023136"/>
    </source>
</evidence>
<feature type="binding site" evidence="14">
    <location>
        <position position="516"/>
    </location>
    <ligand>
        <name>Zn(2+)</name>
        <dbReference type="ChEBI" id="CHEBI:29105"/>
        <note>catalytic</note>
    </ligand>
</feature>
<dbReference type="Pfam" id="PF06480">
    <property type="entry name" value="FtsH_ext"/>
    <property type="match status" value="1"/>
</dbReference>
<evidence type="ECO:0000259" key="17">
    <source>
        <dbReference type="SMART" id="SM00382"/>
    </source>
</evidence>
<comment type="function">
    <text evidence="14">Acts as a processive, ATP-dependent zinc metallopeptidase for both cytoplasmic and membrane proteins. Plays a role in the quality control of integral membrane proteins.</text>
</comment>
<evidence type="ECO:0000256" key="10">
    <source>
        <dbReference type="ARBA" id="ARBA00022840"/>
    </source>
</evidence>
<evidence type="ECO:0000256" key="6">
    <source>
        <dbReference type="ARBA" id="ARBA00022723"/>
    </source>
</evidence>
<dbReference type="SMART" id="SM00382">
    <property type="entry name" value="AAA"/>
    <property type="match status" value="1"/>
</dbReference>
<dbReference type="PROSITE" id="PS00674">
    <property type="entry name" value="AAA"/>
    <property type="match status" value="1"/>
</dbReference>
<name>A0ABN1I1B3_9SPHN</name>
<gene>
    <name evidence="14 18" type="primary">ftsH</name>
    <name evidence="18" type="ORF">GCM10009102_33660</name>
</gene>
<keyword evidence="10 14" id="KW-0067">ATP-binding</keyword>
<dbReference type="Gene3D" id="1.20.58.760">
    <property type="entry name" value="Peptidase M41"/>
    <property type="match status" value="1"/>
</dbReference>
<dbReference type="RefSeq" id="WP_163957165.1">
    <property type="nucleotide sequence ID" value="NZ_BAAAES010000024.1"/>
</dbReference>
<keyword evidence="9 14" id="KW-0862">Zinc</keyword>
<evidence type="ECO:0000256" key="8">
    <source>
        <dbReference type="ARBA" id="ARBA00022801"/>
    </source>
</evidence>
<keyword evidence="6 14" id="KW-0479">Metal-binding</keyword>
<keyword evidence="5 14" id="KW-0812">Transmembrane</keyword>
<comment type="similarity">
    <text evidence="14">In the central section; belongs to the AAA ATPase family.</text>
</comment>
<dbReference type="CDD" id="cd19501">
    <property type="entry name" value="RecA-like_FtsH"/>
    <property type="match status" value="1"/>
</dbReference>
<dbReference type="InterPro" id="IPR011546">
    <property type="entry name" value="Pept_M41_FtsH_extracell"/>
</dbReference>
<dbReference type="Gene3D" id="3.30.720.210">
    <property type="match status" value="1"/>
</dbReference>
<dbReference type="NCBIfam" id="TIGR01241">
    <property type="entry name" value="FtsH_fam"/>
    <property type="match status" value="1"/>
</dbReference>
<comment type="cofactor">
    <cofactor evidence="14">
        <name>Zn(2+)</name>
        <dbReference type="ChEBI" id="CHEBI:29105"/>
    </cofactor>
    <text evidence="14">Binds 1 zinc ion per subunit.</text>
</comment>
<evidence type="ECO:0000313" key="18">
    <source>
        <dbReference type="EMBL" id="GAA0678416.1"/>
    </source>
</evidence>
<dbReference type="EC" id="3.4.24.-" evidence="14"/>
<dbReference type="Pfam" id="PF17862">
    <property type="entry name" value="AAA_lid_3"/>
    <property type="match status" value="1"/>
</dbReference>
<keyword evidence="8 14" id="KW-0378">Hydrolase</keyword>
<keyword evidence="3 14" id="KW-1003">Cell membrane</keyword>
<comment type="caution">
    <text evidence="18">The sequence shown here is derived from an EMBL/GenBank/DDBJ whole genome shotgun (WGS) entry which is preliminary data.</text>
</comment>
<dbReference type="GO" id="GO:0008237">
    <property type="term" value="F:metallopeptidase activity"/>
    <property type="evidence" value="ECO:0007669"/>
    <property type="project" value="UniProtKB-KW"/>
</dbReference>
<keyword evidence="13 14" id="KW-0472">Membrane</keyword>
<evidence type="ECO:0000256" key="2">
    <source>
        <dbReference type="ARBA" id="ARBA00010044"/>
    </source>
</evidence>
<keyword evidence="11 14" id="KW-1133">Transmembrane helix</keyword>
<sequence>MNDNDKQPPNGSGNDGGNGGGSPWMKSLLIWVGILLALALFVQLFNGPTSAGASNTVAYSKFLDQVDEGTVKDVAIGRDMITGTYSSGDKFRTYPIQDSTLVPHLRSKNVTIAAKPDEGTSMWMLLLYQSLPFLLFLGIAFFVIKQMQKNTGGGAMGFGKSRARMLTQKEGKVTFDDVAGIDEARSELTEIVDFLKDPTKFARLGGKIPKGALLVGSPGTGKTLLARAIAGEAGVPFFTISGSDFVEMFVGVGASRVRDMFEQAKKSAPCIVFIDEIDAVGRHRGAGLGNGNDEREQTLNQLLVEMDGFEANEGIIIVAATNRPDVLDPALLRPGRFDRQVVVPRPDIEGRIKILEVHMKKVPLAPDVDARVIARGTPGFSGADLANLVNEAALTGARKGKRLVAMAEFEEAKDKVMMGAERRSMVMTEDEKRMTAYHEAGHAIVSIHEQASDPIHKATIIPRGRALGMVMRLPERDSYSYHRDKMYANLAVAMGGRVAEEIIFGYDKVSSGASGDIQYATGLARDMVTKWGMSDKVGPVEYAQPEGESFLGYSSSQPVRMSNATAQLIDDEIKGIVEGGLTRAKHLLTEHVDQLHLLAGALLEYETLSGDEIKKLIAGEEIGRPDPSGPKSNVPRAGTSIPKTRRPGGPFGNPAPLGA</sequence>
<dbReference type="InterPro" id="IPR037219">
    <property type="entry name" value="Peptidase_M41-like"/>
</dbReference>
<evidence type="ECO:0000256" key="14">
    <source>
        <dbReference type="HAMAP-Rule" id="MF_01458"/>
    </source>
</evidence>
<feature type="transmembrane region" description="Helical" evidence="14">
    <location>
        <begin position="28"/>
        <end position="45"/>
    </location>
</feature>
<dbReference type="InterPro" id="IPR003593">
    <property type="entry name" value="AAA+_ATPase"/>
</dbReference>
<dbReference type="InterPro" id="IPR003960">
    <property type="entry name" value="ATPase_AAA_CS"/>
</dbReference>
<proteinExistence type="inferred from homology"/>
<keyword evidence="7 14" id="KW-0547">Nucleotide-binding</keyword>
<evidence type="ECO:0000256" key="4">
    <source>
        <dbReference type="ARBA" id="ARBA00022670"/>
    </source>
</evidence>
<evidence type="ECO:0000256" key="12">
    <source>
        <dbReference type="ARBA" id="ARBA00023049"/>
    </source>
</evidence>
<accession>A0ABN1I1B3</accession>
<feature type="binding site" evidence="14">
    <location>
        <begin position="216"/>
        <end position="223"/>
    </location>
    <ligand>
        <name>ATP</name>
        <dbReference type="ChEBI" id="CHEBI:30616"/>
    </ligand>
</feature>
<dbReference type="EMBL" id="BAAAES010000024">
    <property type="protein sequence ID" value="GAA0678416.1"/>
    <property type="molecule type" value="Genomic_DNA"/>
</dbReference>
<dbReference type="InterPro" id="IPR041569">
    <property type="entry name" value="AAA_lid_3"/>
</dbReference>
<keyword evidence="4 14" id="KW-0645">Protease</keyword>
<feature type="active site" evidence="14">
    <location>
        <position position="439"/>
    </location>
</feature>
<comment type="subunit">
    <text evidence="14">Homohexamer.</text>
</comment>
<evidence type="ECO:0000256" key="7">
    <source>
        <dbReference type="ARBA" id="ARBA00022741"/>
    </source>
</evidence>
<evidence type="ECO:0000256" key="1">
    <source>
        <dbReference type="ARBA" id="ARBA00004370"/>
    </source>
</evidence>
<dbReference type="Pfam" id="PF01434">
    <property type="entry name" value="Peptidase_M41"/>
    <property type="match status" value="1"/>
</dbReference>
<feature type="region of interest" description="Disordered" evidence="16">
    <location>
        <begin position="619"/>
        <end position="659"/>
    </location>
</feature>
<comment type="subcellular location">
    <subcellularLocation>
        <location evidence="14">Cell membrane</location>
        <topology evidence="14">Multi-pass membrane protein</topology>
        <orientation evidence="14">Cytoplasmic side</orientation>
    </subcellularLocation>
    <subcellularLocation>
        <location evidence="1">Membrane</location>
    </subcellularLocation>
</comment>
<dbReference type="InterPro" id="IPR027417">
    <property type="entry name" value="P-loop_NTPase"/>
</dbReference>
<feature type="transmembrane region" description="Helical" evidence="14">
    <location>
        <begin position="125"/>
        <end position="144"/>
    </location>
</feature>
<feature type="binding site" evidence="14">
    <location>
        <position position="442"/>
    </location>
    <ligand>
        <name>Zn(2+)</name>
        <dbReference type="ChEBI" id="CHEBI:29105"/>
        <note>catalytic</note>
    </ligand>
</feature>
<protein>
    <recommendedName>
        <fullName evidence="14">ATP-dependent zinc metalloprotease FtsH</fullName>
        <ecNumber evidence="14">3.4.24.-</ecNumber>
    </recommendedName>
</protein>
<dbReference type="SUPFAM" id="SSF52540">
    <property type="entry name" value="P-loop containing nucleoside triphosphate hydrolases"/>
    <property type="match status" value="1"/>
</dbReference>
<feature type="domain" description="AAA+ ATPase" evidence="17">
    <location>
        <begin position="208"/>
        <end position="347"/>
    </location>
</feature>
<dbReference type="Gene3D" id="1.10.8.60">
    <property type="match status" value="1"/>
</dbReference>
<dbReference type="InterPro" id="IPR003959">
    <property type="entry name" value="ATPase_AAA_core"/>
</dbReference>
<evidence type="ECO:0000256" key="15">
    <source>
        <dbReference type="RuleBase" id="RU003651"/>
    </source>
</evidence>
<dbReference type="InterPro" id="IPR005936">
    <property type="entry name" value="FtsH"/>
</dbReference>
<evidence type="ECO:0000256" key="16">
    <source>
        <dbReference type="SAM" id="MobiDB-lite"/>
    </source>
</evidence>
<feature type="binding site" evidence="14">
    <location>
        <position position="438"/>
    </location>
    <ligand>
        <name>Zn(2+)</name>
        <dbReference type="ChEBI" id="CHEBI:29105"/>
        <note>catalytic</note>
    </ligand>
</feature>
<dbReference type="Pfam" id="PF00004">
    <property type="entry name" value="AAA"/>
    <property type="match status" value="1"/>
</dbReference>
<dbReference type="InterPro" id="IPR000642">
    <property type="entry name" value="Peptidase_M41"/>
</dbReference>
<keyword evidence="19" id="KW-1185">Reference proteome</keyword>